<gene>
    <name evidence="1" type="ORF">LCGC14_0021770</name>
</gene>
<dbReference type="Pfam" id="PF10975">
    <property type="entry name" value="DUF2802"/>
    <property type="match status" value="1"/>
</dbReference>
<evidence type="ECO:0008006" key="2">
    <source>
        <dbReference type="Google" id="ProtNLM"/>
    </source>
</evidence>
<reference evidence="1" key="1">
    <citation type="journal article" date="2015" name="Nature">
        <title>Complex archaea that bridge the gap between prokaryotes and eukaryotes.</title>
        <authorList>
            <person name="Spang A."/>
            <person name="Saw J.H."/>
            <person name="Jorgensen S.L."/>
            <person name="Zaremba-Niedzwiedzka K."/>
            <person name="Martijn J."/>
            <person name="Lind A.E."/>
            <person name="van Eijk R."/>
            <person name="Schleper C."/>
            <person name="Guy L."/>
            <person name="Ettema T.J."/>
        </authorList>
    </citation>
    <scope>NUCLEOTIDE SEQUENCE</scope>
</reference>
<organism evidence="1">
    <name type="scientific">marine sediment metagenome</name>
    <dbReference type="NCBI Taxonomy" id="412755"/>
    <lineage>
        <taxon>unclassified sequences</taxon>
        <taxon>metagenomes</taxon>
        <taxon>ecological metagenomes</taxon>
    </lineage>
</organism>
<dbReference type="InterPro" id="IPR021244">
    <property type="entry name" value="DUF2802"/>
</dbReference>
<dbReference type="AlphaFoldDB" id="A0A0F9Z0T8"/>
<protein>
    <recommendedName>
        <fullName evidence="2">DUF2802 domain-containing protein</fullName>
    </recommendedName>
</protein>
<accession>A0A0F9Z0T8</accession>
<name>A0A0F9Z0T8_9ZZZZ</name>
<proteinExistence type="predicted"/>
<dbReference type="EMBL" id="LAZR01000004">
    <property type="protein sequence ID" value="KKO10694.1"/>
    <property type="molecule type" value="Genomic_DNA"/>
</dbReference>
<comment type="caution">
    <text evidence="1">The sequence shown here is derived from an EMBL/GenBank/DDBJ whole genome shotgun (WGS) entry which is preliminary data.</text>
</comment>
<sequence length="137" mass="14669">MLMIMSSPIMLVLLLGLTLMLTLALGVLQIINTRKISGLHKALDEDSARQEALLRANSGAVLKLGGSLQALEQRVTLTSRRQQELENKDAGSLTYDQASKLIQMGATPEDLVKTCGLSQAEAKLVSLMAVRGVGRPA</sequence>
<evidence type="ECO:0000313" key="1">
    <source>
        <dbReference type="EMBL" id="KKO10694.1"/>
    </source>
</evidence>